<organism evidence="7">
    <name type="scientific">Neobacillus citreus</name>
    <dbReference type="NCBI Taxonomy" id="2833578"/>
    <lineage>
        <taxon>Bacteria</taxon>
        <taxon>Bacillati</taxon>
        <taxon>Bacillota</taxon>
        <taxon>Bacilli</taxon>
        <taxon>Bacillales</taxon>
        <taxon>Bacillaceae</taxon>
        <taxon>Neobacillus</taxon>
    </lineage>
</organism>
<dbReference type="PANTHER" id="PTHR32071">
    <property type="entry name" value="TRANSCRIPTIONAL REGULATORY PROTEIN"/>
    <property type="match status" value="1"/>
</dbReference>
<dbReference type="PROSITE" id="PS00688">
    <property type="entry name" value="SIGMA54_INTERACT_3"/>
    <property type="match status" value="1"/>
</dbReference>
<proteinExistence type="predicted"/>
<feature type="domain" description="Sigma-54 factor interaction" evidence="6">
    <location>
        <begin position="312"/>
        <end position="537"/>
    </location>
</feature>
<name>A0A942YE52_9BACI</name>
<evidence type="ECO:0000256" key="5">
    <source>
        <dbReference type="ARBA" id="ARBA00023163"/>
    </source>
</evidence>
<dbReference type="CDD" id="cd00009">
    <property type="entry name" value="AAA"/>
    <property type="match status" value="1"/>
</dbReference>
<dbReference type="Pfam" id="PF00158">
    <property type="entry name" value="Sigma54_activat"/>
    <property type="match status" value="1"/>
</dbReference>
<evidence type="ECO:0000259" key="6">
    <source>
        <dbReference type="PROSITE" id="PS50045"/>
    </source>
</evidence>
<evidence type="ECO:0000256" key="3">
    <source>
        <dbReference type="ARBA" id="ARBA00023015"/>
    </source>
</evidence>
<keyword evidence="1" id="KW-0547">Nucleotide-binding</keyword>
<evidence type="ECO:0000313" key="9">
    <source>
        <dbReference type="Proteomes" id="UP000677265"/>
    </source>
</evidence>
<dbReference type="InterPro" id="IPR003018">
    <property type="entry name" value="GAF"/>
</dbReference>
<protein>
    <submittedName>
        <fullName evidence="7">Sigma-54-dependent Fis family transcriptional regulator</fullName>
    </submittedName>
</protein>
<evidence type="ECO:0000256" key="2">
    <source>
        <dbReference type="ARBA" id="ARBA00022840"/>
    </source>
</evidence>
<dbReference type="InterPro" id="IPR029016">
    <property type="entry name" value="GAF-like_dom_sf"/>
</dbReference>
<dbReference type="PANTHER" id="PTHR32071:SF101">
    <property type="entry name" value="ACETOIN DEHYDROGENASE OPERON TRANSCRIPTIONAL ACTIVATOR ACOR"/>
    <property type="match status" value="1"/>
</dbReference>
<dbReference type="Proteomes" id="UP000677265">
    <property type="component" value="Unassembled WGS sequence"/>
</dbReference>
<keyword evidence="2" id="KW-0067">ATP-binding</keyword>
<dbReference type="FunFam" id="3.40.50.300:FF:000006">
    <property type="entry name" value="DNA-binding transcriptional regulator NtrC"/>
    <property type="match status" value="1"/>
</dbReference>
<keyword evidence="4" id="KW-0238">DNA-binding</keyword>
<sequence length="624" mass="71259">MDHTILLNRTWERFVKEDVLDSSRISKRILESWYRCKESNVDPFLVKGKTVLFGDEYFSKVSENETLLKIATPYIQSLWRSIKDKSRIIILTDANGYVLKVIRDSIIDPICNQLNLIEGVKWTEKEVGTNAIGTALAIEEPIHVVGKEHYSRLSQNWTCSAAPIKNSRGELIGVLDISKNHPYYEFDIYSLTVSTAYAIESEWKLQEQRDRITLVEQFLQFKQKGNEQMMISDINGYFVTASDSIMKIIRDGNNPNDLEVKNLKDFGMKILTKQPLYSGDHRLIGFKHFVKHVNGNSNNYFSAVENFTFIGEQGSSIAFRKILSEMKKAAKSNVTVSIYGESGTGKEVAAKSIHLNSDRKDKPFVAVNCGAIPKELLESELFGYVEGAFTGARKKGYEGKFVQANRGTIFLDEIGEMPYSMQVALLRVLQEKEVLPIGAEKPIPVDIRIITATNKNLEELVRRGEFRQDLYYRIHVFDLKIPPLRERKQDIPELVKYFFKTKNINLTISSTIMDKLTAYSWPGNIRELFNVLEKMMILSEGKSLKLSHLPSYIKESNDNPSTWIEPKAESTNNVEGGFFSNNHKLQKENMIKALQSTKGNIREAASLIGMPLSTFYRKMKKFNI</sequence>
<dbReference type="InterPro" id="IPR027417">
    <property type="entry name" value="P-loop_NTPase"/>
</dbReference>
<dbReference type="Gene3D" id="3.30.450.40">
    <property type="match status" value="1"/>
</dbReference>
<reference evidence="7" key="1">
    <citation type="submission" date="2021-05" db="EMBL/GenBank/DDBJ databases">
        <title>Novel Bacillus species.</title>
        <authorList>
            <person name="Liu G."/>
        </authorList>
    </citation>
    <scope>NUCLEOTIDE SEQUENCE</scope>
    <source>
        <strain evidence="7 9">FJAT-50051</strain>
    </source>
</reference>
<dbReference type="InterPro" id="IPR009057">
    <property type="entry name" value="Homeodomain-like_sf"/>
</dbReference>
<dbReference type="EMBL" id="JAGYPE010000007">
    <property type="protein sequence ID" value="MBS4186370.1"/>
    <property type="molecule type" value="Genomic_DNA"/>
</dbReference>
<gene>
    <name evidence="8" type="ORF">KHB02_005155</name>
    <name evidence="7" type="ORF">KHB02_33925</name>
</gene>
<accession>A0A942YE52</accession>
<comment type="caution">
    <text evidence="7">The sequence shown here is derived from an EMBL/GenBank/DDBJ whole genome shotgun (WGS) entry which is preliminary data.</text>
</comment>
<evidence type="ECO:0000256" key="4">
    <source>
        <dbReference type="ARBA" id="ARBA00023125"/>
    </source>
</evidence>
<dbReference type="SUPFAM" id="SSF46689">
    <property type="entry name" value="Homeodomain-like"/>
    <property type="match status" value="1"/>
</dbReference>
<dbReference type="Pfam" id="PF02954">
    <property type="entry name" value="HTH_8"/>
    <property type="match status" value="1"/>
</dbReference>
<dbReference type="AlphaFoldDB" id="A0A942YE52"/>
<dbReference type="GO" id="GO:0005524">
    <property type="term" value="F:ATP binding"/>
    <property type="evidence" value="ECO:0007669"/>
    <property type="project" value="UniProtKB-KW"/>
</dbReference>
<dbReference type="RefSeq" id="WP_213146187.1">
    <property type="nucleotide sequence ID" value="NZ_JAGYPE020000005.1"/>
</dbReference>
<dbReference type="SMART" id="SM00382">
    <property type="entry name" value="AAA"/>
    <property type="match status" value="1"/>
</dbReference>
<dbReference type="PROSITE" id="PS50045">
    <property type="entry name" value="SIGMA54_INTERACT_4"/>
    <property type="match status" value="1"/>
</dbReference>
<dbReference type="InterPro" id="IPR002078">
    <property type="entry name" value="Sigma_54_int"/>
</dbReference>
<dbReference type="InterPro" id="IPR058031">
    <property type="entry name" value="AAA_lid_NorR"/>
</dbReference>
<evidence type="ECO:0000313" key="7">
    <source>
        <dbReference type="EMBL" id="MBS4186370.1"/>
    </source>
</evidence>
<keyword evidence="5" id="KW-0804">Transcription</keyword>
<dbReference type="InterPro" id="IPR002197">
    <property type="entry name" value="HTH_Fis"/>
</dbReference>
<keyword evidence="9" id="KW-1185">Reference proteome</keyword>
<evidence type="ECO:0000256" key="1">
    <source>
        <dbReference type="ARBA" id="ARBA00022741"/>
    </source>
</evidence>
<dbReference type="Pfam" id="PF01590">
    <property type="entry name" value="GAF"/>
    <property type="match status" value="1"/>
</dbReference>
<dbReference type="EMBL" id="JAGYPE020000005">
    <property type="protein sequence ID" value="MCH6264910.1"/>
    <property type="molecule type" value="Genomic_DNA"/>
</dbReference>
<dbReference type="GO" id="GO:0043565">
    <property type="term" value="F:sequence-specific DNA binding"/>
    <property type="evidence" value="ECO:0007669"/>
    <property type="project" value="InterPro"/>
</dbReference>
<evidence type="ECO:0000313" key="8">
    <source>
        <dbReference type="EMBL" id="MCH6264910.1"/>
    </source>
</evidence>
<dbReference type="Gene3D" id="1.10.8.60">
    <property type="match status" value="1"/>
</dbReference>
<dbReference type="SUPFAM" id="SSF52540">
    <property type="entry name" value="P-loop containing nucleoside triphosphate hydrolases"/>
    <property type="match status" value="1"/>
</dbReference>
<dbReference type="Pfam" id="PF25601">
    <property type="entry name" value="AAA_lid_14"/>
    <property type="match status" value="1"/>
</dbReference>
<dbReference type="Gene3D" id="3.40.50.300">
    <property type="entry name" value="P-loop containing nucleotide triphosphate hydrolases"/>
    <property type="match status" value="1"/>
</dbReference>
<dbReference type="GO" id="GO:0006355">
    <property type="term" value="P:regulation of DNA-templated transcription"/>
    <property type="evidence" value="ECO:0007669"/>
    <property type="project" value="InterPro"/>
</dbReference>
<dbReference type="Gene3D" id="1.10.10.60">
    <property type="entry name" value="Homeodomain-like"/>
    <property type="match status" value="1"/>
</dbReference>
<dbReference type="InterPro" id="IPR025944">
    <property type="entry name" value="Sigma_54_int_dom_CS"/>
</dbReference>
<dbReference type="InterPro" id="IPR003593">
    <property type="entry name" value="AAA+_ATPase"/>
</dbReference>
<keyword evidence="3" id="KW-0805">Transcription regulation</keyword>
<dbReference type="PRINTS" id="PR01590">
    <property type="entry name" value="HTHFIS"/>
</dbReference>